<gene>
    <name evidence="3" type="ORF">ACERK3_14320</name>
</gene>
<dbReference type="InterPro" id="IPR057326">
    <property type="entry name" value="KR_dom"/>
</dbReference>
<dbReference type="InterPro" id="IPR036291">
    <property type="entry name" value="NAD(P)-bd_dom_sf"/>
</dbReference>
<protein>
    <submittedName>
        <fullName evidence="3">SDR family NAD(P)-dependent oxidoreductase</fullName>
        <ecNumber evidence="3">1.1.1.-</ecNumber>
    </submittedName>
</protein>
<dbReference type="SUPFAM" id="SSF51735">
    <property type="entry name" value="NAD(P)-binding Rossmann-fold domains"/>
    <property type="match status" value="1"/>
</dbReference>
<feature type="domain" description="Ketoreductase" evidence="2">
    <location>
        <begin position="7"/>
        <end position="195"/>
    </location>
</feature>
<dbReference type="InterPro" id="IPR020904">
    <property type="entry name" value="Sc_DH/Rdtase_CS"/>
</dbReference>
<dbReference type="GO" id="GO:0016491">
    <property type="term" value="F:oxidoreductase activity"/>
    <property type="evidence" value="ECO:0007669"/>
    <property type="project" value="UniProtKB-KW"/>
</dbReference>
<sequence length="242" mass="25465">MADDTGKVAIVTGASSGIGAETAVLLAEAGYHLALLARRADRLDQVALRIADEVPDAPGSVIALPTDVTDPQAITRAGEAVLERFGRVDALVNCAGNAPLLPIDKITPEIYRDTIDANLGATVLLTATLWPTFKKQRAAVVVNVSSMSSIDPFPGFAMYAAAKIGVNMFTQCTATEGAKLGIQAVAIAPGAVETPMLRQNFSEKVLPREATLDPVEIAEVIRDCILGRRDFKPGETIVVDGK</sequence>
<dbReference type="InterPro" id="IPR002347">
    <property type="entry name" value="SDR_fam"/>
</dbReference>
<evidence type="ECO:0000313" key="3">
    <source>
        <dbReference type="EMBL" id="MFA9479460.1"/>
    </source>
</evidence>
<evidence type="ECO:0000256" key="1">
    <source>
        <dbReference type="RuleBase" id="RU000363"/>
    </source>
</evidence>
<dbReference type="SMART" id="SM00822">
    <property type="entry name" value="PKS_KR"/>
    <property type="match status" value="1"/>
</dbReference>
<dbReference type="RefSeq" id="WP_425346384.1">
    <property type="nucleotide sequence ID" value="NZ_JBGUBD010000009.1"/>
</dbReference>
<dbReference type="Gene3D" id="3.40.50.720">
    <property type="entry name" value="NAD(P)-binding Rossmann-like Domain"/>
    <property type="match status" value="1"/>
</dbReference>
<reference evidence="3 4" key="1">
    <citation type="submission" date="2024-08" db="EMBL/GenBank/DDBJ databases">
        <title>Whole-genome sequencing of halo(alkali)philic microorganisms from hypersaline lakes.</title>
        <authorList>
            <person name="Sorokin D.Y."/>
            <person name="Merkel A.Y."/>
            <person name="Messina E."/>
            <person name="Yakimov M."/>
        </authorList>
    </citation>
    <scope>NUCLEOTIDE SEQUENCE [LARGE SCALE GENOMIC DNA]</scope>
    <source>
        <strain evidence="3 4">AB-hyl4</strain>
    </source>
</reference>
<dbReference type="PRINTS" id="PR00080">
    <property type="entry name" value="SDRFAMILY"/>
</dbReference>
<keyword evidence="3" id="KW-0560">Oxidoreductase</keyword>
<dbReference type="PROSITE" id="PS00061">
    <property type="entry name" value="ADH_SHORT"/>
    <property type="match status" value="1"/>
</dbReference>
<keyword evidence="4" id="KW-1185">Reference proteome</keyword>
<proteinExistence type="inferred from homology"/>
<dbReference type="PANTHER" id="PTHR43975:SF2">
    <property type="entry name" value="EG:BACR7A4.14 PROTEIN-RELATED"/>
    <property type="match status" value="1"/>
</dbReference>
<name>A0ABV4U787_9BACT</name>
<dbReference type="PANTHER" id="PTHR43975">
    <property type="entry name" value="ZGC:101858"/>
    <property type="match status" value="1"/>
</dbReference>
<dbReference type="CDD" id="cd05233">
    <property type="entry name" value="SDR_c"/>
    <property type="match status" value="1"/>
</dbReference>
<evidence type="ECO:0000259" key="2">
    <source>
        <dbReference type="SMART" id="SM00822"/>
    </source>
</evidence>
<accession>A0ABV4U787</accession>
<dbReference type="PRINTS" id="PR00081">
    <property type="entry name" value="GDHRDH"/>
</dbReference>
<comment type="caution">
    <text evidence="3">The sequence shown here is derived from an EMBL/GenBank/DDBJ whole genome shotgun (WGS) entry which is preliminary data.</text>
</comment>
<dbReference type="Proteomes" id="UP001575105">
    <property type="component" value="Unassembled WGS sequence"/>
</dbReference>
<dbReference type="EMBL" id="JBGUBD010000009">
    <property type="protein sequence ID" value="MFA9479460.1"/>
    <property type="molecule type" value="Genomic_DNA"/>
</dbReference>
<evidence type="ECO:0000313" key="4">
    <source>
        <dbReference type="Proteomes" id="UP001575105"/>
    </source>
</evidence>
<dbReference type="Pfam" id="PF00106">
    <property type="entry name" value="adh_short"/>
    <property type="match status" value="1"/>
</dbReference>
<dbReference type="EC" id="1.1.1.-" evidence="3"/>
<comment type="similarity">
    <text evidence="1">Belongs to the short-chain dehydrogenases/reductases (SDR) family.</text>
</comment>
<organism evidence="3 4">
    <name type="scientific">Natronomicrosphaera hydrolytica</name>
    <dbReference type="NCBI Taxonomy" id="3242702"/>
    <lineage>
        <taxon>Bacteria</taxon>
        <taxon>Pseudomonadati</taxon>
        <taxon>Planctomycetota</taxon>
        <taxon>Phycisphaerae</taxon>
        <taxon>Phycisphaerales</taxon>
        <taxon>Phycisphaeraceae</taxon>
        <taxon>Natronomicrosphaera</taxon>
    </lineage>
</organism>